<evidence type="ECO:0000313" key="1">
    <source>
        <dbReference type="EMBL" id="BBA44505.1"/>
    </source>
</evidence>
<dbReference type="AlphaFoldDB" id="A0A250LIT4"/>
<keyword evidence="5" id="KW-1185">Reference proteome</keyword>
<dbReference type="Proteomes" id="UP001220209">
    <property type="component" value="Chromosome 3"/>
</dbReference>
<dbReference type="EMBL" id="AP018359">
    <property type="protein sequence ID" value="BBA44505.1"/>
    <property type="molecule type" value="Genomic_DNA"/>
</dbReference>
<dbReference type="EMBL" id="JAGEMX010000005">
    <property type="protein sequence ID" value="MBO1831171.1"/>
    <property type="molecule type" value="Genomic_DNA"/>
</dbReference>
<accession>A0A250LIT4</accession>
<evidence type="ECO:0000313" key="4">
    <source>
        <dbReference type="EMBL" id="WFN22093.1"/>
    </source>
</evidence>
<evidence type="ECO:0000313" key="5">
    <source>
        <dbReference type="Proteomes" id="UP000664048"/>
    </source>
</evidence>
<name>A0A250LIT4_9BURK</name>
<evidence type="ECO:0000313" key="2">
    <source>
        <dbReference type="EMBL" id="MBK1931383.1"/>
    </source>
</evidence>
<evidence type="ECO:0000313" key="3">
    <source>
        <dbReference type="EMBL" id="MBO1831171.1"/>
    </source>
</evidence>
<reference evidence="1" key="2">
    <citation type="journal article" date="2017" name="Genome Announc.">
        <title>High-Quality Draft Genome Sequence of Burkholderia contaminans CH-1, a Gram-Negative Bacterium That Metabolizes 2-Azahypoxanthine, a Plant Growth-Regulating Compound.</title>
        <authorList>
            <person name="Choi J.-H."/>
            <person name="Sugiura H."/>
            <person name="Moriuchi R."/>
            <person name="Kawagishi H."/>
            <person name="Dohra H."/>
        </authorList>
    </citation>
    <scope>NUCLEOTIDE SEQUENCE</scope>
    <source>
        <strain evidence="1">CH-1</strain>
    </source>
</reference>
<dbReference type="EMBL" id="CP090642">
    <property type="protein sequence ID" value="WFN22093.1"/>
    <property type="molecule type" value="Genomic_DNA"/>
</dbReference>
<sequence>MPIPRIETRDAMGDPDVVYLNPDHVLWMSQPTAAQRRPGGTAIRVDDRVKGGSLLMADHPPAAQLLQDLGPFVTVTLANPSSDYPDGLVHVRAQAIVKIATDDHDKPLAERTLGWVHVKDGSAFKVSDYAGVAAQWQASVAGAGR</sequence>
<dbReference type="Proteomes" id="UP000611459">
    <property type="component" value="Unassembled WGS sequence"/>
</dbReference>
<dbReference type="Proteomes" id="UP000664048">
    <property type="component" value="Unassembled WGS sequence"/>
</dbReference>
<dbReference type="GeneID" id="93194854"/>
<reference evidence="1" key="1">
    <citation type="journal article" date="2016" name="Biosci. Biotechnol. Biochem.">
        <title>Bioconversion of AHX to AOH by resting cells of Burkholderia contaminans CH-1.</title>
        <authorList>
            <person name="Choi J.H."/>
            <person name="Kikuchi A."/>
            <person name="Pumkaeo P."/>
            <person name="Hirai H."/>
            <person name="Tokuyama S."/>
            <person name="Kawagishi H."/>
        </authorList>
    </citation>
    <scope>NUCLEOTIDE SEQUENCE</scope>
    <source>
        <strain evidence="1">CH-1</strain>
    </source>
</reference>
<reference evidence="2" key="3">
    <citation type="submission" date="2021-01" db="EMBL/GenBank/DDBJ databases">
        <title>Outbreak of Burkholderia contaminns endophthalmitis traced to a clinical ventilation system.</title>
        <authorList>
            <person name="Lipuma J."/>
            <person name="Spilker T."/>
            <person name="Kratholm J."/>
        </authorList>
    </citation>
    <scope>NUCLEOTIDE SEQUENCE</scope>
    <source>
        <strain evidence="2">HI4954</strain>
    </source>
</reference>
<protein>
    <submittedName>
        <fullName evidence="1">Uncharacterized protein</fullName>
    </submittedName>
</protein>
<organism evidence="1">
    <name type="scientific">Burkholderia contaminans</name>
    <dbReference type="NCBI Taxonomy" id="488447"/>
    <lineage>
        <taxon>Bacteria</taxon>
        <taxon>Pseudomonadati</taxon>
        <taxon>Pseudomonadota</taxon>
        <taxon>Betaproteobacteria</taxon>
        <taxon>Burkholderiales</taxon>
        <taxon>Burkholderiaceae</taxon>
        <taxon>Burkholderia</taxon>
        <taxon>Burkholderia cepacia complex</taxon>
    </lineage>
</organism>
<evidence type="ECO:0000313" key="6">
    <source>
        <dbReference type="Proteomes" id="UP001220209"/>
    </source>
</evidence>
<reference evidence="4 6" key="5">
    <citation type="submission" date="2021-12" db="EMBL/GenBank/DDBJ databases">
        <title>Genomic and phenotypic characterization of three Burkholderia contaminans isolates recovered from different sources.</title>
        <authorList>
            <person name="Lopez De Volder A."/>
            <person name="Fan Y."/>
            <person name="Nunvar J."/>
            <person name="Herrera T."/>
            <person name="Timp W."/>
            <person name="Degrossi J."/>
        </authorList>
    </citation>
    <scope>NUCLEOTIDE SEQUENCE [LARGE SCALE GENOMIC DNA]</scope>
    <source>
        <strain evidence="4 6">LMG 23361</strain>
    </source>
</reference>
<dbReference type="OrthoDB" id="9023506at2"/>
<reference evidence="3 5" key="4">
    <citation type="submission" date="2021-03" db="EMBL/GenBank/DDBJ databases">
        <title>Clinical course, treatment and visual outcome of an outbreak of Burkholderia contaminans endophthalmitis following cataract surgery.</title>
        <authorList>
            <person name="Lind C."/>
            <person name="Olsen K."/>
            <person name="Angelsen N.K."/>
            <person name="Krefting E.A."/>
            <person name="Fossen K."/>
            <person name="Gravningen K."/>
            <person name="Depoorter E."/>
            <person name="Vandamme P."/>
            <person name="Bertelsen G."/>
        </authorList>
    </citation>
    <scope>NUCLEOTIDE SEQUENCE [LARGE SCALE GENOMIC DNA]</scope>
    <source>
        <strain evidence="3 5">51242556</strain>
    </source>
</reference>
<dbReference type="RefSeq" id="WP_135370817.1">
    <property type="nucleotide sequence ID" value="NZ_AP018359.1"/>
</dbReference>
<proteinExistence type="predicted"/>
<dbReference type="EMBL" id="JAENIB010000005">
    <property type="protein sequence ID" value="MBK1931383.1"/>
    <property type="molecule type" value="Genomic_DNA"/>
</dbReference>
<gene>
    <name evidence="1" type="ORF">BCCH1_70090</name>
    <name evidence="3" type="ORF">J4M89_17495</name>
    <name evidence="2" type="ORF">JIN94_15955</name>
    <name evidence="4" type="ORF">LXE91_35920</name>
</gene>